<keyword evidence="1" id="KW-0472">Membrane</keyword>
<keyword evidence="1" id="KW-0812">Transmembrane</keyword>
<dbReference type="AlphaFoldDB" id="A0A8H6NHM8"/>
<keyword evidence="1" id="KW-1133">Transmembrane helix</keyword>
<dbReference type="Proteomes" id="UP000639643">
    <property type="component" value="Unassembled WGS sequence"/>
</dbReference>
<organism evidence="2 3">
    <name type="scientific">Colletotrichum musicola</name>
    <dbReference type="NCBI Taxonomy" id="2175873"/>
    <lineage>
        <taxon>Eukaryota</taxon>
        <taxon>Fungi</taxon>
        <taxon>Dikarya</taxon>
        <taxon>Ascomycota</taxon>
        <taxon>Pezizomycotina</taxon>
        <taxon>Sordariomycetes</taxon>
        <taxon>Hypocreomycetidae</taxon>
        <taxon>Glomerellales</taxon>
        <taxon>Glomerellaceae</taxon>
        <taxon>Colletotrichum</taxon>
        <taxon>Colletotrichum orchidearum species complex</taxon>
    </lineage>
</organism>
<evidence type="ECO:0000313" key="2">
    <source>
        <dbReference type="EMBL" id="KAF6833972.1"/>
    </source>
</evidence>
<proteinExistence type="predicted"/>
<evidence type="ECO:0000256" key="1">
    <source>
        <dbReference type="SAM" id="Phobius"/>
    </source>
</evidence>
<evidence type="ECO:0000313" key="3">
    <source>
        <dbReference type="Proteomes" id="UP000639643"/>
    </source>
</evidence>
<sequence>MSNFVFENESADRHALYIVLDSASSPQELNFLLITQQTSNIFTLYNTSQNTQKPLSRGYLSAGKLMFLVVALYTLMYINPVKTYYPIYSAVPNNDAAANAVSENSQDA</sequence>
<keyword evidence="3" id="KW-1185">Reference proteome</keyword>
<reference evidence="2" key="1">
    <citation type="journal article" date="2020" name="Phytopathology">
        <title>Genome Sequence Resources of Colletotrichum truncatum, C. plurivorum, C. musicola, and C. sojae: Four Species Pathogenic to Soybean (Glycine max).</title>
        <authorList>
            <person name="Rogerio F."/>
            <person name="Boufleur T.R."/>
            <person name="Ciampi-Guillardi M."/>
            <person name="Sukno S.A."/>
            <person name="Thon M.R."/>
            <person name="Massola Junior N.S."/>
            <person name="Baroncelli R."/>
        </authorList>
    </citation>
    <scope>NUCLEOTIDE SEQUENCE</scope>
    <source>
        <strain evidence="2">LFN0074</strain>
    </source>
</reference>
<accession>A0A8H6NHM8</accession>
<comment type="caution">
    <text evidence="2">The sequence shown here is derived from an EMBL/GenBank/DDBJ whole genome shotgun (WGS) entry which is preliminary data.</text>
</comment>
<dbReference type="EMBL" id="WIGM01000205">
    <property type="protein sequence ID" value="KAF6833972.1"/>
    <property type="molecule type" value="Genomic_DNA"/>
</dbReference>
<feature type="transmembrane region" description="Helical" evidence="1">
    <location>
        <begin position="58"/>
        <end position="78"/>
    </location>
</feature>
<gene>
    <name evidence="2" type="ORF">CMUS01_06333</name>
</gene>
<name>A0A8H6NHM8_9PEZI</name>
<protein>
    <submittedName>
        <fullName evidence="2">Uncharacterized protein</fullName>
    </submittedName>
</protein>